<accession>A0A242K6L2</accession>
<dbReference type="SUPFAM" id="SSF55729">
    <property type="entry name" value="Acyl-CoA N-acyltransferases (Nat)"/>
    <property type="match status" value="1"/>
</dbReference>
<evidence type="ECO:0000313" key="4">
    <source>
        <dbReference type="Proteomes" id="UP000195141"/>
    </source>
</evidence>
<keyword evidence="4" id="KW-1185">Reference proteome</keyword>
<dbReference type="Proteomes" id="UP000195141">
    <property type="component" value="Chromosome"/>
</dbReference>
<reference evidence="2" key="1">
    <citation type="submission" date="2017-05" db="EMBL/GenBank/DDBJ databases">
        <title>The Genome Sequence of Enterococcus sp. 9E7_DIV0242.</title>
        <authorList>
            <consortium name="The Broad Institute Genomics Platform"/>
            <consortium name="The Broad Institute Genomic Center for Infectious Diseases"/>
            <person name="Earl A."/>
            <person name="Manson A."/>
            <person name="Schwartman J."/>
            <person name="Gilmore M."/>
            <person name="Abouelleil A."/>
            <person name="Cao P."/>
            <person name="Chapman S."/>
            <person name="Cusick C."/>
            <person name="Shea T."/>
            <person name="Young S."/>
            <person name="Neafsey D."/>
            <person name="Nusbaum C."/>
            <person name="Birren B."/>
        </authorList>
    </citation>
    <scope>NUCLEOTIDE SEQUENCE [LARGE SCALE GENOMIC DNA]</scope>
    <source>
        <strain evidence="2">9E7_DIV0242</strain>
    </source>
</reference>
<feature type="domain" description="N-acetyltransferase" evidence="1">
    <location>
        <begin position="5"/>
        <end position="162"/>
    </location>
</feature>
<dbReference type="GO" id="GO:0016747">
    <property type="term" value="F:acyltransferase activity, transferring groups other than amino-acyl groups"/>
    <property type="evidence" value="ECO:0007669"/>
    <property type="project" value="InterPro"/>
</dbReference>
<name>A0A242K6L2_9ENTE</name>
<dbReference type="OrthoDB" id="9802340at2"/>
<sequence>MTTTIQIREVQESDYPALMAIENLIWTTENSPIVHHYTDVTDYRARMSEKQVFVAVLNETVIGFVDVHHPTPLPSHRHQWMLGIGVHPDYQSFGAGRRLLAHLKSVAPDYGIHKLSLRVMGTNTAAIAFYKKNGFVQEGHLKDEFYMDGTYCDDYFFAYILNN</sequence>
<dbReference type="InterPro" id="IPR000182">
    <property type="entry name" value="GNAT_dom"/>
</dbReference>
<evidence type="ECO:0000259" key="1">
    <source>
        <dbReference type="PROSITE" id="PS51186"/>
    </source>
</evidence>
<dbReference type="RefSeq" id="WP_086349689.1">
    <property type="nucleotide sequence ID" value="NZ_CP147247.1"/>
</dbReference>
<evidence type="ECO:0000313" key="3">
    <source>
        <dbReference type="EMBL" id="WYJ90413.1"/>
    </source>
</evidence>
<dbReference type="InterPro" id="IPR016181">
    <property type="entry name" value="Acyl_CoA_acyltransferase"/>
</dbReference>
<dbReference type="Gene3D" id="3.40.630.30">
    <property type="match status" value="1"/>
</dbReference>
<proteinExistence type="predicted"/>
<dbReference type="AlphaFoldDB" id="A0A242K6L2"/>
<dbReference type="CDD" id="cd04301">
    <property type="entry name" value="NAT_SF"/>
    <property type="match status" value="1"/>
</dbReference>
<reference evidence="3" key="3">
    <citation type="submission" date="2024-03" db="EMBL/GenBank/DDBJ databases">
        <title>The Genome Sequence of Enterococcus sp. DIV0242b.</title>
        <authorList>
            <consortium name="The Broad Institute Genomics Platform"/>
            <consortium name="The Broad Institute Microbial Omics Core"/>
            <consortium name="The Broad Institute Genomic Center for Infectious Diseases"/>
            <person name="Earl A."/>
            <person name="Manson A."/>
            <person name="Gilmore M."/>
            <person name="Schwartman J."/>
            <person name="Shea T."/>
            <person name="Abouelleil A."/>
            <person name="Cao P."/>
            <person name="Chapman S."/>
            <person name="Cusick C."/>
            <person name="Young S."/>
            <person name="Neafsey D."/>
            <person name="Nusbaum C."/>
            <person name="Birren B."/>
        </authorList>
    </citation>
    <scope>NUCLEOTIDE SEQUENCE</scope>
    <source>
        <strain evidence="3">9E7_DIV0242</strain>
    </source>
</reference>
<dbReference type="PROSITE" id="PS51186">
    <property type="entry name" value="GNAT"/>
    <property type="match status" value="1"/>
</dbReference>
<dbReference type="PANTHER" id="PTHR43072">
    <property type="entry name" value="N-ACETYLTRANSFERASE"/>
    <property type="match status" value="1"/>
</dbReference>
<dbReference type="EMBL" id="CP147247">
    <property type="protein sequence ID" value="WYJ90413.1"/>
    <property type="molecule type" value="Genomic_DNA"/>
</dbReference>
<gene>
    <name evidence="3" type="ORF">A5888_002170</name>
    <name evidence="2" type="ORF">A5888_002657</name>
</gene>
<reference evidence="3" key="2">
    <citation type="submission" date="2017-05" db="EMBL/GenBank/DDBJ databases">
        <authorList>
            <consortium name="The Broad Institute Genomics Platform"/>
            <consortium name="The Broad Institute Genomic Center for Infectious Diseases"/>
            <person name="Earl A."/>
            <person name="Manson A."/>
            <person name="Schwartman J."/>
            <person name="Gilmore M."/>
            <person name="Abouelleil A."/>
            <person name="Cao P."/>
            <person name="Chapman S."/>
            <person name="Cusick C."/>
            <person name="Shea T."/>
            <person name="Young S."/>
            <person name="Neafsey D."/>
            <person name="Nusbaum C."/>
            <person name="Birren B."/>
        </authorList>
    </citation>
    <scope>NUCLEOTIDE SEQUENCE</scope>
    <source>
        <strain evidence="3">9E7_DIV0242</strain>
    </source>
</reference>
<organism evidence="2">
    <name type="scientific">Candidatus Enterococcus clewellii</name>
    <dbReference type="NCBI Taxonomy" id="1834193"/>
    <lineage>
        <taxon>Bacteria</taxon>
        <taxon>Bacillati</taxon>
        <taxon>Bacillota</taxon>
        <taxon>Bacilli</taxon>
        <taxon>Lactobacillales</taxon>
        <taxon>Enterococcaceae</taxon>
        <taxon>Enterococcus</taxon>
    </lineage>
</organism>
<dbReference type="EMBL" id="NGMM01000004">
    <property type="protein sequence ID" value="OTP14556.1"/>
    <property type="molecule type" value="Genomic_DNA"/>
</dbReference>
<dbReference type="Pfam" id="PF00583">
    <property type="entry name" value="Acetyltransf_1"/>
    <property type="match status" value="1"/>
</dbReference>
<protein>
    <recommendedName>
        <fullName evidence="1">N-acetyltransferase domain-containing protein</fullName>
    </recommendedName>
</protein>
<evidence type="ECO:0000313" key="2">
    <source>
        <dbReference type="EMBL" id="OTP14556.1"/>
    </source>
</evidence>